<evidence type="ECO:0000256" key="2">
    <source>
        <dbReference type="ARBA" id="ARBA00022676"/>
    </source>
</evidence>
<gene>
    <name evidence="5" type="ORF">UV09_C0036G0015</name>
</gene>
<dbReference type="GO" id="GO:0016757">
    <property type="term" value="F:glycosyltransferase activity"/>
    <property type="evidence" value="ECO:0007669"/>
    <property type="project" value="UniProtKB-KW"/>
</dbReference>
<dbReference type="Pfam" id="PF00535">
    <property type="entry name" value="Glycos_transf_2"/>
    <property type="match status" value="1"/>
</dbReference>
<dbReference type="EMBL" id="LCDD01000036">
    <property type="protein sequence ID" value="KKS45512.1"/>
    <property type="molecule type" value="Genomic_DNA"/>
</dbReference>
<organism evidence="5 6">
    <name type="scientific">Candidatus Gottesmanbacteria bacterium GW2011_GWA2_42_18</name>
    <dbReference type="NCBI Taxonomy" id="1618442"/>
    <lineage>
        <taxon>Bacteria</taxon>
        <taxon>Candidatus Gottesmaniibacteriota</taxon>
    </lineage>
</organism>
<dbReference type="AlphaFoldDB" id="A0A0G0Z9W2"/>
<dbReference type="InterPro" id="IPR029044">
    <property type="entry name" value="Nucleotide-diphossugar_trans"/>
</dbReference>
<feature type="domain" description="Glycosyltransferase 2-like" evidence="4">
    <location>
        <begin position="5"/>
        <end position="122"/>
    </location>
</feature>
<dbReference type="PANTHER" id="PTHR43179">
    <property type="entry name" value="RHAMNOSYLTRANSFERASE WBBL"/>
    <property type="match status" value="1"/>
</dbReference>
<protein>
    <submittedName>
        <fullName evidence="5">Glycosyl transferase family protein</fullName>
    </submittedName>
</protein>
<evidence type="ECO:0000259" key="4">
    <source>
        <dbReference type="Pfam" id="PF00535"/>
    </source>
</evidence>
<accession>A0A0G0Z9W2</accession>
<keyword evidence="3 5" id="KW-0808">Transferase</keyword>
<dbReference type="Gene3D" id="3.90.550.10">
    <property type="entry name" value="Spore Coat Polysaccharide Biosynthesis Protein SpsA, Chain A"/>
    <property type="match status" value="1"/>
</dbReference>
<reference evidence="5 6" key="1">
    <citation type="journal article" date="2015" name="Nature">
        <title>rRNA introns, odd ribosomes, and small enigmatic genomes across a large radiation of phyla.</title>
        <authorList>
            <person name="Brown C.T."/>
            <person name="Hug L.A."/>
            <person name="Thomas B.C."/>
            <person name="Sharon I."/>
            <person name="Castelle C.J."/>
            <person name="Singh A."/>
            <person name="Wilkins M.J."/>
            <person name="Williams K.H."/>
            <person name="Banfield J.F."/>
        </authorList>
    </citation>
    <scope>NUCLEOTIDE SEQUENCE [LARGE SCALE GENOMIC DNA]</scope>
</reference>
<keyword evidence="2" id="KW-0328">Glycosyltransferase</keyword>
<evidence type="ECO:0000256" key="1">
    <source>
        <dbReference type="ARBA" id="ARBA00006739"/>
    </source>
</evidence>
<dbReference type="InterPro" id="IPR001173">
    <property type="entry name" value="Glyco_trans_2-like"/>
</dbReference>
<dbReference type="Proteomes" id="UP000034320">
    <property type="component" value="Unassembled WGS sequence"/>
</dbReference>
<comment type="caution">
    <text evidence="5">The sequence shown here is derived from an EMBL/GenBank/DDBJ whole genome shotgun (WGS) entry which is preliminary data.</text>
</comment>
<proteinExistence type="inferred from homology"/>
<evidence type="ECO:0000313" key="5">
    <source>
        <dbReference type="EMBL" id="KKS45512.1"/>
    </source>
</evidence>
<dbReference type="SUPFAM" id="SSF53448">
    <property type="entry name" value="Nucleotide-diphospho-sugar transferases"/>
    <property type="match status" value="1"/>
</dbReference>
<evidence type="ECO:0000313" key="6">
    <source>
        <dbReference type="Proteomes" id="UP000034320"/>
    </source>
</evidence>
<comment type="similarity">
    <text evidence="1">Belongs to the glycosyltransferase 2 family.</text>
</comment>
<sequence>MVKISVVIPNYNGRKLLEKNLPIVIKATRGCEVIVVDDASDDDSVDFLKTHFPEVKVLISSKNRGFSSTVNYGFEKAEGELILLLNTDVYPKARFMEPLLSYFKDPAVFGVGLIQESREKEGVILRGRGLGEFRRGFLVHWKGEADKKDTLWISAGAGIFRKNLWIKLGGLDEKYNPFYWEDIDLSWRAVKKGYKIYFEFQSKVVHEQKEGSIRNKYTPDQIKRIAYRNQFYFIRKNFNNPIGLLRHYLWLPYHFLKAVKRGDWAFFRGFLDSFNLS</sequence>
<name>A0A0G0Z9W2_9BACT</name>
<evidence type="ECO:0000256" key="3">
    <source>
        <dbReference type="ARBA" id="ARBA00022679"/>
    </source>
</evidence>
<dbReference type="PANTHER" id="PTHR43179:SF12">
    <property type="entry name" value="GALACTOFURANOSYLTRANSFERASE GLFT2"/>
    <property type="match status" value="1"/>
</dbReference>